<evidence type="ECO:0000313" key="2">
    <source>
        <dbReference type="Proteomes" id="UP000655410"/>
    </source>
</evidence>
<gene>
    <name evidence="1" type="ORF">GCM10011584_28940</name>
</gene>
<sequence length="42" mass="4849">MVEDATFDDEAAFQAWRVSEQHLTAVAHMKENADWLVGDWVE</sequence>
<dbReference type="Proteomes" id="UP000655410">
    <property type="component" value="Unassembled WGS sequence"/>
</dbReference>
<proteinExistence type="predicted"/>
<protein>
    <recommendedName>
        <fullName evidence="3">Stress-response A/B barrel domain-containing protein</fullName>
    </recommendedName>
</protein>
<dbReference type="RefSeq" id="WP_268238987.1">
    <property type="nucleotide sequence ID" value="NZ_BMNI01000008.1"/>
</dbReference>
<accession>A0ABQ2NF80</accession>
<reference evidence="2" key="1">
    <citation type="journal article" date="2019" name="Int. J. Syst. Evol. Microbiol.">
        <title>The Global Catalogue of Microorganisms (GCM) 10K type strain sequencing project: providing services to taxonomists for standard genome sequencing and annotation.</title>
        <authorList>
            <consortium name="The Broad Institute Genomics Platform"/>
            <consortium name="The Broad Institute Genome Sequencing Center for Infectious Disease"/>
            <person name="Wu L."/>
            <person name="Ma J."/>
        </authorList>
    </citation>
    <scope>NUCLEOTIDE SEQUENCE [LARGE SCALE GENOMIC DNA]</scope>
    <source>
        <strain evidence="2">CGMCC 4.7371</strain>
    </source>
</reference>
<evidence type="ECO:0000313" key="1">
    <source>
        <dbReference type="EMBL" id="GGO92467.1"/>
    </source>
</evidence>
<keyword evidence="2" id="KW-1185">Reference proteome</keyword>
<name>A0ABQ2NF80_9ACTN</name>
<evidence type="ECO:0008006" key="3">
    <source>
        <dbReference type="Google" id="ProtNLM"/>
    </source>
</evidence>
<comment type="caution">
    <text evidence="1">The sequence shown here is derived from an EMBL/GenBank/DDBJ whole genome shotgun (WGS) entry which is preliminary data.</text>
</comment>
<organism evidence="1 2">
    <name type="scientific">Nocardioides phosphati</name>
    <dbReference type="NCBI Taxonomy" id="1867775"/>
    <lineage>
        <taxon>Bacteria</taxon>
        <taxon>Bacillati</taxon>
        <taxon>Actinomycetota</taxon>
        <taxon>Actinomycetes</taxon>
        <taxon>Propionibacteriales</taxon>
        <taxon>Nocardioidaceae</taxon>
        <taxon>Nocardioides</taxon>
    </lineage>
</organism>
<dbReference type="EMBL" id="BMNI01000008">
    <property type="protein sequence ID" value="GGO92467.1"/>
    <property type="molecule type" value="Genomic_DNA"/>
</dbReference>